<dbReference type="EMBL" id="CP032094">
    <property type="protein sequence ID" value="AXY02912.1"/>
    <property type="molecule type" value="Genomic_DNA"/>
</dbReference>
<evidence type="ECO:0000259" key="3">
    <source>
        <dbReference type="Pfam" id="PF07589"/>
    </source>
</evidence>
<evidence type="ECO:0000313" key="5">
    <source>
        <dbReference type="Proteomes" id="UP000262832"/>
    </source>
</evidence>
<keyword evidence="2" id="KW-0732">Signal</keyword>
<dbReference type="NCBIfam" id="TIGR02595">
    <property type="entry name" value="PEP_CTERM"/>
    <property type="match status" value="1"/>
</dbReference>
<accession>A0ABN5PI80</accession>
<protein>
    <submittedName>
        <fullName evidence="4">PEP-CTERM sorting domain-containing protein</fullName>
    </submittedName>
</protein>
<dbReference type="Pfam" id="PF07589">
    <property type="entry name" value="PEP-CTERM"/>
    <property type="match status" value="1"/>
</dbReference>
<feature type="transmembrane region" description="Helical" evidence="1">
    <location>
        <begin position="150"/>
        <end position="168"/>
    </location>
</feature>
<name>A0ABN5PI80_9VIBR</name>
<gene>
    <name evidence="4" type="ORF">D1115_18250</name>
</gene>
<evidence type="ECO:0000256" key="2">
    <source>
        <dbReference type="SAM" id="SignalP"/>
    </source>
</evidence>
<organism evidence="4 5">
    <name type="scientific">Vibrio alfacsensis</name>
    <dbReference type="NCBI Taxonomy" id="1074311"/>
    <lineage>
        <taxon>Bacteria</taxon>
        <taxon>Pseudomonadati</taxon>
        <taxon>Pseudomonadota</taxon>
        <taxon>Gammaproteobacteria</taxon>
        <taxon>Vibrionales</taxon>
        <taxon>Vibrionaceae</taxon>
        <taxon>Vibrio</taxon>
    </lineage>
</organism>
<sequence>MKSKLSYLVALFLISVSHASATVITAELTNTSGNSWQAEYAVENNTLGASIEEFTIWFDLGLYENISVSSTPSSWDPLVVQPDPGIPDDGFYDVLALGSGISSGSSLDGFAITFDWIGGNSSMSQLFEVVDPNTWAVLDSGNTIIVTTSIPEPSSIILLLLGIAGLALSKKKQSKSLIV</sequence>
<keyword evidence="1" id="KW-0812">Transmembrane</keyword>
<reference evidence="4 5" key="1">
    <citation type="submission" date="2018-08" db="EMBL/GenBank/DDBJ databases">
        <title>Genomic taxonomy of the Vibrionaceae family.</title>
        <authorList>
            <person name="Gomez-Gil B."/>
            <person name="Tanaka M."/>
            <person name="Sawabe T."/>
            <person name="Enciso-Ibarra K."/>
        </authorList>
    </citation>
    <scope>NUCLEOTIDE SEQUENCE [LARGE SCALE GENOMIC DNA]</scope>
    <source>
        <strain evidence="4 5">CAIM 1831</strain>
    </source>
</reference>
<keyword evidence="1" id="KW-1133">Transmembrane helix</keyword>
<proteinExistence type="predicted"/>
<feature type="domain" description="Ice-binding protein C-terminal" evidence="3">
    <location>
        <begin position="149"/>
        <end position="171"/>
    </location>
</feature>
<dbReference type="Proteomes" id="UP000262832">
    <property type="component" value="Chromosome II"/>
</dbReference>
<feature type="signal peptide" evidence="2">
    <location>
        <begin position="1"/>
        <end position="21"/>
    </location>
</feature>
<feature type="chain" id="PRO_5045038039" evidence="2">
    <location>
        <begin position="22"/>
        <end position="179"/>
    </location>
</feature>
<keyword evidence="1" id="KW-0472">Membrane</keyword>
<dbReference type="InterPro" id="IPR013424">
    <property type="entry name" value="Ice-binding_C"/>
</dbReference>
<evidence type="ECO:0000313" key="4">
    <source>
        <dbReference type="EMBL" id="AXY02912.1"/>
    </source>
</evidence>
<evidence type="ECO:0000256" key="1">
    <source>
        <dbReference type="SAM" id="Phobius"/>
    </source>
</evidence>
<dbReference type="RefSeq" id="WP_128812817.1">
    <property type="nucleotide sequence ID" value="NZ_CP032094.1"/>
</dbReference>
<keyword evidence="5" id="KW-1185">Reference proteome</keyword>